<gene>
    <name evidence="1" type="ORF">ACKVE0_02410</name>
    <name evidence="2" type="ORF">GA0116959_101229</name>
</gene>
<dbReference type="AlphaFoldDB" id="A0A1C4GSP7"/>
<accession>A0A1C4GSP7</accession>
<organism evidence="2 3">
    <name type="scientific">Acinetobacter albensis</name>
    <dbReference type="NCBI Taxonomy" id="1673609"/>
    <lineage>
        <taxon>Bacteria</taxon>
        <taxon>Pseudomonadati</taxon>
        <taxon>Pseudomonadota</taxon>
        <taxon>Gammaproteobacteria</taxon>
        <taxon>Moraxellales</taxon>
        <taxon>Moraxellaceae</taxon>
        <taxon>Acinetobacter</taxon>
    </lineage>
</organism>
<reference evidence="1 4" key="2">
    <citation type="submission" date="2024-12" db="EMBL/GenBank/DDBJ databases">
        <title>C001-4G Acinetobacter sp. assembled genome.</title>
        <authorList>
            <person name="D'Arcy K."/>
            <person name="Kingdon A.D.H."/>
            <person name="Breen A."/>
            <person name="Mckeown C."/>
            <person name="Allman E."/>
            <person name="Sharma P."/>
            <person name="Mcleman A."/>
            <person name="Roberts A.P."/>
        </authorList>
    </citation>
    <scope>NUCLEOTIDE SEQUENCE [LARGE SCALE GENOMIC DNA]</scope>
    <source>
        <strain evidence="1 4">C1-4G</strain>
    </source>
</reference>
<evidence type="ECO:0000313" key="2">
    <source>
        <dbReference type="EMBL" id="SCC70885.1"/>
    </source>
</evidence>
<dbReference type="OrthoDB" id="6703605at2"/>
<dbReference type="Proteomes" id="UP000243661">
    <property type="component" value="Unassembled WGS sequence"/>
</dbReference>
<proteinExistence type="predicted"/>
<dbReference type="Proteomes" id="UP001632339">
    <property type="component" value="Unassembled WGS sequence"/>
</dbReference>
<dbReference type="EMBL" id="JBJXCW010000002">
    <property type="protein sequence ID" value="MFN0296397.1"/>
    <property type="molecule type" value="Genomic_DNA"/>
</dbReference>
<evidence type="ECO:0000313" key="3">
    <source>
        <dbReference type="Proteomes" id="UP000243661"/>
    </source>
</evidence>
<dbReference type="EMBL" id="FMBK01000001">
    <property type="protein sequence ID" value="SCC70885.1"/>
    <property type="molecule type" value="Genomic_DNA"/>
</dbReference>
<sequence>MSLEYTHKPNYFFFAQLLVRHVEGYIEKHPDAQNAIFDLRDVYELFRQDFASATTNLDSILNIADEYKVETLNGDQKLISRYSIDAQNNALLLDFNADALESLKQGKRIIEPEATSFE</sequence>
<evidence type="ECO:0000313" key="1">
    <source>
        <dbReference type="EMBL" id="MFN0296397.1"/>
    </source>
</evidence>
<reference evidence="2 3" key="1">
    <citation type="submission" date="2016-08" db="EMBL/GenBank/DDBJ databases">
        <authorList>
            <person name="Seilhamer J.J."/>
        </authorList>
    </citation>
    <scope>NUCLEOTIDE SEQUENCE [LARGE SCALE GENOMIC DNA]</scope>
    <source>
        <strain evidence="2 3">ANC 4874</strain>
    </source>
</reference>
<dbReference type="RefSeq" id="WP_053578575.1">
    <property type="nucleotide sequence ID" value="NZ_FMBK01000001.1"/>
</dbReference>
<protein>
    <submittedName>
        <fullName evidence="2">Uncharacterized protein</fullName>
    </submittedName>
</protein>
<evidence type="ECO:0000313" key="4">
    <source>
        <dbReference type="Proteomes" id="UP001632339"/>
    </source>
</evidence>
<keyword evidence="4" id="KW-1185">Reference proteome</keyword>
<name>A0A1C4GSP7_9GAMM</name>